<evidence type="ECO:0000313" key="4">
    <source>
        <dbReference type="Proteomes" id="UP001178322"/>
    </source>
</evidence>
<evidence type="ECO:0000313" key="1">
    <source>
        <dbReference type="EMBL" id="QGG53213.1"/>
    </source>
</evidence>
<proteinExistence type="predicted"/>
<dbReference type="InterPro" id="IPR032720">
    <property type="entry name" value="Cys_rich_CWC"/>
</dbReference>
<sequence>MTVEENNCPLCGKGNHCGIANGQKDCWCMTVYFPEEIFQAVPQELRKCICQKCLDTYKNTK</sequence>
<dbReference type="AlphaFoldDB" id="A0AAX3WWD4"/>
<gene>
    <name evidence="1" type="ORF">GDS87_20995</name>
    <name evidence="2" type="ORF">QNH24_22675</name>
</gene>
<evidence type="ECO:0000313" key="3">
    <source>
        <dbReference type="Proteomes" id="UP000373269"/>
    </source>
</evidence>
<dbReference type="Pfam" id="PF14375">
    <property type="entry name" value="Cys_rich_CWC"/>
    <property type="match status" value="1"/>
</dbReference>
<reference evidence="2" key="2">
    <citation type="submission" date="2023-05" db="EMBL/GenBank/DDBJ databases">
        <title>Comparative genomics of Bacillaceae isolates and their secondary metabolite potential.</title>
        <authorList>
            <person name="Song L."/>
            <person name="Nielsen L.J."/>
            <person name="Mohite O."/>
            <person name="Xu X."/>
            <person name="Weber T."/>
            <person name="Kovacs A.T."/>
        </authorList>
    </citation>
    <scope>NUCLEOTIDE SEQUENCE</scope>
    <source>
        <strain evidence="2">LY1</strain>
    </source>
</reference>
<evidence type="ECO:0000313" key="2">
    <source>
        <dbReference type="EMBL" id="WHY51049.1"/>
    </source>
</evidence>
<accession>A0AAX3WWD4</accession>
<dbReference type="Proteomes" id="UP001178322">
    <property type="component" value="Chromosome"/>
</dbReference>
<dbReference type="RefSeq" id="WP_054772416.1">
    <property type="nucleotide sequence ID" value="NZ_CP045835.1"/>
</dbReference>
<organism evidence="2 4">
    <name type="scientific">Lysinibacillus pakistanensis</name>
    <dbReference type="NCBI Taxonomy" id="759811"/>
    <lineage>
        <taxon>Bacteria</taxon>
        <taxon>Bacillati</taxon>
        <taxon>Bacillota</taxon>
        <taxon>Bacilli</taxon>
        <taxon>Bacillales</taxon>
        <taxon>Bacillaceae</taxon>
        <taxon>Lysinibacillus</taxon>
    </lineage>
</organism>
<dbReference type="EMBL" id="CP045835">
    <property type="protein sequence ID" value="QGG53213.1"/>
    <property type="molecule type" value="Genomic_DNA"/>
</dbReference>
<dbReference type="Proteomes" id="UP000373269">
    <property type="component" value="Chromosome"/>
</dbReference>
<protein>
    <submittedName>
        <fullName evidence="2">Cysteine-rich CWC family protein</fullName>
    </submittedName>
</protein>
<keyword evidence="3" id="KW-1185">Reference proteome</keyword>
<name>A0AAX3WWD4_9BACI</name>
<dbReference type="EMBL" id="CP126101">
    <property type="protein sequence ID" value="WHY51049.1"/>
    <property type="molecule type" value="Genomic_DNA"/>
</dbReference>
<reference evidence="1 3" key="1">
    <citation type="submission" date="2019-11" db="EMBL/GenBank/DDBJ databases">
        <title>Whole Genome Sequencing and Comparative Genomic Analyses of Lysinibacillus pakistanensis LZH-9, a Halotolerant Strain with Excellent COD Removal Capability.</title>
        <authorList>
            <person name="Zhou H."/>
        </authorList>
    </citation>
    <scope>NUCLEOTIDE SEQUENCE [LARGE SCALE GENOMIC DNA]</scope>
    <source>
        <strain evidence="1 3">LZH-9</strain>
    </source>
</reference>